<evidence type="ECO:0000256" key="2">
    <source>
        <dbReference type="ARBA" id="ARBA00022475"/>
    </source>
</evidence>
<feature type="transmembrane region" description="Helical" evidence="6">
    <location>
        <begin position="81"/>
        <end position="102"/>
    </location>
</feature>
<evidence type="ECO:0000259" key="7">
    <source>
        <dbReference type="Pfam" id="PF09335"/>
    </source>
</evidence>
<feature type="transmembrane region" description="Helical" evidence="6">
    <location>
        <begin position="114"/>
        <end position="140"/>
    </location>
</feature>
<dbReference type="HOGENOM" id="CLU_044208_1_2_2"/>
<protein>
    <submittedName>
        <fullName evidence="8">Alkaline phosphatase like protein</fullName>
    </submittedName>
</protein>
<evidence type="ECO:0000313" key="9">
    <source>
        <dbReference type="Proteomes" id="UP000007485"/>
    </source>
</evidence>
<feature type="transmembrane region" description="Helical" evidence="6">
    <location>
        <begin position="152"/>
        <end position="174"/>
    </location>
</feature>
<dbReference type="eggNOG" id="arCOG03117">
    <property type="taxonomic scope" value="Archaea"/>
</dbReference>
<dbReference type="PANTHER" id="PTHR42709">
    <property type="entry name" value="ALKALINE PHOSPHATASE LIKE PROTEIN"/>
    <property type="match status" value="1"/>
</dbReference>
<evidence type="ECO:0000256" key="6">
    <source>
        <dbReference type="SAM" id="Phobius"/>
    </source>
</evidence>
<keyword evidence="5 6" id="KW-0472">Membrane</keyword>
<evidence type="ECO:0000256" key="1">
    <source>
        <dbReference type="ARBA" id="ARBA00004651"/>
    </source>
</evidence>
<comment type="subcellular location">
    <subcellularLocation>
        <location evidence="1">Cell membrane</location>
        <topology evidence="1">Multi-pass membrane protein</topology>
    </subcellularLocation>
</comment>
<reference evidence="8 9" key="1">
    <citation type="journal article" date="2011" name="J. Bacteriol.">
        <title>Complete genome sequence of 'Vulcanisaeta moutnovskia' strain 768-28, a novel member of the hyperthermophilic crenarchaeal genus vulcanisaeta.</title>
        <authorList>
            <person name="Gumerov V.M."/>
            <person name="Mardanov A.V."/>
            <person name="Beletsky A.V."/>
            <person name="Prokofeva M.I."/>
            <person name="Bonch-Osmolovskaya E.A."/>
            <person name="Ravin N.V."/>
            <person name="Skryabin K.G."/>
        </authorList>
    </citation>
    <scope>NUCLEOTIDE SEQUENCE [LARGE SCALE GENOMIC DNA]</scope>
    <source>
        <strain evidence="8 9">768-28</strain>
    </source>
</reference>
<sequence length="186" mass="20713">MVLEGMSLPIPSEVVMPLVGYYASLGLIDPVLGVLAGTLGSLVGSLIDYYMAYYLGLPFLIKYGRLFGIDQNRLNALNRWFSRYGVFAVFGFRFLPGFRALISFPAGLAGMRIVSFIVVTFLGHLVWDSILAYIGFSFAAEWSLIIGLIDRYLYVITGIAVVIILVYIVLRLYVKPRCDDSIKLCD</sequence>
<dbReference type="AlphaFoldDB" id="F0QVU2"/>
<dbReference type="PANTHER" id="PTHR42709:SF6">
    <property type="entry name" value="UNDECAPRENYL PHOSPHATE TRANSPORTER A"/>
    <property type="match status" value="1"/>
</dbReference>
<name>F0QVU2_VULM7</name>
<organism evidence="8 9">
    <name type="scientific">Vulcanisaeta moutnovskia (strain 768-28)</name>
    <dbReference type="NCBI Taxonomy" id="985053"/>
    <lineage>
        <taxon>Archaea</taxon>
        <taxon>Thermoproteota</taxon>
        <taxon>Thermoprotei</taxon>
        <taxon>Thermoproteales</taxon>
        <taxon>Thermoproteaceae</taxon>
        <taxon>Vulcanisaeta</taxon>
    </lineage>
</organism>
<keyword evidence="9" id="KW-1185">Reference proteome</keyword>
<dbReference type="GO" id="GO:0005886">
    <property type="term" value="C:plasma membrane"/>
    <property type="evidence" value="ECO:0007669"/>
    <property type="project" value="UniProtKB-SubCell"/>
</dbReference>
<feature type="transmembrane region" description="Helical" evidence="6">
    <location>
        <begin position="50"/>
        <end position="69"/>
    </location>
</feature>
<dbReference type="InterPro" id="IPR032816">
    <property type="entry name" value="VTT_dom"/>
</dbReference>
<evidence type="ECO:0000313" key="8">
    <source>
        <dbReference type="EMBL" id="ADY02116.1"/>
    </source>
</evidence>
<dbReference type="InterPro" id="IPR051311">
    <property type="entry name" value="DedA_domain"/>
</dbReference>
<dbReference type="Proteomes" id="UP000007485">
    <property type="component" value="Chromosome"/>
</dbReference>
<proteinExistence type="predicted"/>
<evidence type="ECO:0000256" key="3">
    <source>
        <dbReference type="ARBA" id="ARBA00022692"/>
    </source>
</evidence>
<dbReference type="KEGG" id="vmo:VMUT_1915"/>
<keyword evidence="3 6" id="KW-0812">Transmembrane</keyword>
<keyword evidence="4 6" id="KW-1133">Transmembrane helix</keyword>
<dbReference type="Pfam" id="PF09335">
    <property type="entry name" value="VTT_dom"/>
    <property type="match status" value="1"/>
</dbReference>
<keyword evidence="2" id="KW-1003">Cell membrane</keyword>
<feature type="domain" description="VTT" evidence="7">
    <location>
        <begin position="10"/>
        <end position="135"/>
    </location>
</feature>
<feature type="transmembrane region" description="Helical" evidence="6">
    <location>
        <begin position="20"/>
        <end position="43"/>
    </location>
</feature>
<accession>F0QVU2</accession>
<dbReference type="STRING" id="985053.VMUT_1915"/>
<gene>
    <name evidence="8" type="ordered locus">VMUT_1915</name>
</gene>
<dbReference type="EMBL" id="CP002529">
    <property type="protein sequence ID" value="ADY02116.1"/>
    <property type="molecule type" value="Genomic_DNA"/>
</dbReference>
<evidence type="ECO:0000256" key="5">
    <source>
        <dbReference type="ARBA" id="ARBA00023136"/>
    </source>
</evidence>
<evidence type="ECO:0000256" key="4">
    <source>
        <dbReference type="ARBA" id="ARBA00022989"/>
    </source>
</evidence>